<feature type="region of interest" description="Disordered" evidence="1">
    <location>
        <begin position="49"/>
        <end position="77"/>
    </location>
</feature>
<comment type="caution">
    <text evidence="2">The sequence shown here is derived from an EMBL/GenBank/DDBJ whole genome shotgun (WGS) entry which is preliminary data.</text>
</comment>
<name>A0A4Q9HNK6_STRKA</name>
<gene>
    <name evidence="2" type="ORF">EYS09_28020</name>
</gene>
<dbReference type="EMBL" id="SIXH01000340">
    <property type="protein sequence ID" value="TBO56418.1"/>
    <property type="molecule type" value="Genomic_DNA"/>
</dbReference>
<reference evidence="2 3" key="1">
    <citation type="submission" date="2019-02" db="EMBL/GenBank/DDBJ databases">
        <title>Draft Genome Sequence of Streptomyces sp. AM-2504, identified by 16S rRNA comparative analysis as a Streptomyces Kasugaensis strain.</title>
        <authorList>
            <person name="Napolioni V."/>
            <person name="Giuliodori A.M."/>
            <person name="Spurio R."/>
            <person name="Fabbretti A."/>
        </authorList>
    </citation>
    <scope>NUCLEOTIDE SEQUENCE [LARGE SCALE GENOMIC DNA]</scope>
    <source>
        <strain evidence="2 3">AM-2504</strain>
    </source>
</reference>
<accession>A0A4Q9HNK6</accession>
<evidence type="ECO:0000256" key="1">
    <source>
        <dbReference type="SAM" id="MobiDB-lite"/>
    </source>
</evidence>
<evidence type="ECO:0000313" key="3">
    <source>
        <dbReference type="Proteomes" id="UP000292452"/>
    </source>
</evidence>
<organism evidence="2 3">
    <name type="scientific">Streptomyces kasugaensis</name>
    <dbReference type="NCBI Taxonomy" id="1946"/>
    <lineage>
        <taxon>Bacteria</taxon>
        <taxon>Bacillati</taxon>
        <taxon>Actinomycetota</taxon>
        <taxon>Actinomycetes</taxon>
        <taxon>Kitasatosporales</taxon>
        <taxon>Streptomycetaceae</taxon>
        <taxon>Streptomyces</taxon>
    </lineage>
</organism>
<dbReference type="Proteomes" id="UP000292452">
    <property type="component" value="Unassembled WGS sequence"/>
</dbReference>
<dbReference type="OrthoDB" id="4242505at2"/>
<evidence type="ECO:0000313" key="2">
    <source>
        <dbReference type="EMBL" id="TBO56418.1"/>
    </source>
</evidence>
<proteinExistence type="predicted"/>
<sequence length="77" mass="8629">MSPPPECPDPACGRRLLWKDTTHTKHGPEFWKWTCSGCRRQYEPTHHDRRRYAHAAPGPAAAAPVVHSSPGPPQPPR</sequence>
<feature type="compositionally biased region" description="Low complexity" evidence="1">
    <location>
        <begin position="54"/>
        <end position="69"/>
    </location>
</feature>
<dbReference type="AlphaFoldDB" id="A0A4Q9HNK6"/>
<protein>
    <submittedName>
        <fullName evidence="2">Uncharacterized protein</fullName>
    </submittedName>
</protein>
<keyword evidence="3" id="KW-1185">Reference proteome</keyword>